<sequence length="74" mass="8102">MKATGKEEKSVAIEKGHVMPDGTPYITVFADGGWNKRIYGHGYNAPSKVGNFFMGESGAIFGIALQYIFGHHIR</sequence>
<reference evidence="2" key="1">
    <citation type="submission" date="2022-03" db="EMBL/GenBank/DDBJ databases">
        <authorList>
            <person name="Sayadi A."/>
        </authorList>
    </citation>
    <scope>NUCLEOTIDE SEQUENCE</scope>
</reference>
<proteinExistence type="predicted"/>
<organism evidence="2 3">
    <name type="scientific">Acanthoscelides obtectus</name>
    <name type="common">Bean weevil</name>
    <name type="synonym">Bruchus obtectus</name>
    <dbReference type="NCBI Taxonomy" id="200917"/>
    <lineage>
        <taxon>Eukaryota</taxon>
        <taxon>Metazoa</taxon>
        <taxon>Ecdysozoa</taxon>
        <taxon>Arthropoda</taxon>
        <taxon>Hexapoda</taxon>
        <taxon>Insecta</taxon>
        <taxon>Pterygota</taxon>
        <taxon>Neoptera</taxon>
        <taxon>Endopterygota</taxon>
        <taxon>Coleoptera</taxon>
        <taxon>Polyphaga</taxon>
        <taxon>Cucujiformia</taxon>
        <taxon>Chrysomeloidea</taxon>
        <taxon>Chrysomelidae</taxon>
        <taxon>Bruchinae</taxon>
        <taxon>Bruchini</taxon>
        <taxon>Acanthoscelides</taxon>
    </lineage>
</organism>
<dbReference type="Proteomes" id="UP001152888">
    <property type="component" value="Unassembled WGS sequence"/>
</dbReference>
<keyword evidence="3" id="KW-1185">Reference proteome</keyword>
<feature type="domain" description="Mutator-like transposase" evidence="1">
    <location>
        <begin position="1"/>
        <end position="61"/>
    </location>
</feature>
<evidence type="ECO:0000313" key="2">
    <source>
        <dbReference type="EMBL" id="CAH1988095.1"/>
    </source>
</evidence>
<accession>A0A9P0L474</accession>
<dbReference type="Pfam" id="PF20700">
    <property type="entry name" value="Mutator"/>
    <property type="match status" value="1"/>
</dbReference>
<dbReference type="OrthoDB" id="6431392at2759"/>
<dbReference type="InterPro" id="IPR049012">
    <property type="entry name" value="Mutator_transp_dom"/>
</dbReference>
<dbReference type="EMBL" id="CAKOFQ010007037">
    <property type="protein sequence ID" value="CAH1988095.1"/>
    <property type="molecule type" value="Genomic_DNA"/>
</dbReference>
<gene>
    <name evidence="2" type="ORF">ACAOBT_LOCUS18282</name>
</gene>
<evidence type="ECO:0000313" key="3">
    <source>
        <dbReference type="Proteomes" id="UP001152888"/>
    </source>
</evidence>
<protein>
    <recommendedName>
        <fullName evidence="1">Mutator-like transposase domain-containing protein</fullName>
    </recommendedName>
</protein>
<evidence type="ECO:0000259" key="1">
    <source>
        <dbReference type="Pfam" id="PF20700"/>
    </source>
</evidence>
<comment type="caution">
    <text evidence="2">The sequence shown here is derived from an EMBL/GenBank/DDBJ whole genome shotgun (WGS) entry which is preliminary data.</text>
</comment>
<dbReference type="AlphaFoldDB" id="A0A9P0L474"/>
<name>A0A9P0L474_ACAOB</name>